<dbReference type="PANTHER" id="PTHR19857">
    <property type="entry name" value="MITOCHONDRIAL DIVISION PROTEIN 1-RELATED"/>
    <property type="match status" value="1"/>
</dbReference>
<dbReference type="PROSITE" id="PS50082">
    <property type="entry name" value="WD_REPEATS_2"/>
    <property type="match status" value="2"/>
</dbReference>
<dbReference type="AlphaFoldDB" id="A0A1R2B4H5"/>
<dbReference type="InterPro" id="IPR015943">
    <property type="entry name" value="WD40/YVTN_repeat-like_dom_sf"/>
</dbReference>
<comment type="caution">
    <text evidence="5">The sequence shown here is derived from an EMBL/GenBank/DDBJ whole genome shotgun (WGS) entry which is preliminary data.</text>
</comment>
<feature type="repeat" description="WD" evidence="3">
    <location>
        <begin position="76"/>
        <end position="117"/>
    </location>
</feature>
<dbReference type="InterPro" id="IPR019775">
    <property type="entry name" value="WD40_repeat_CS"/>
</dbReference>
<keyword evidence="6" id="KW-1185">Reference proteome</keyword>
<dbReference type="InterPro" id="IPR020472">
    <property type="entry name" value="WD40_PAC1"/>
</dbReference>
<accession>A0A1R2B4H5</accession>
<evidence type="ECO:0000256" key="2">
    <source>
        <dbReference type="ARBA" id="ARBA00022737"/>
    </source>
</evidence>
<dbReference type="InterPro" id="IPR051179">
    <property type="entry name" value="WD_repeat_multifunction"/>
</dbReference>
<evidence type="ECO:0000256" key="4">
    <source>
        <dbReference type="SAM" id="MobiDB-lite"/>
    </source>
</evidence>
<dbReference type="Gene3D" id="2.130.10.10">
    <property type="entry name" value="YVTN repeat-like/Quinoprotein amine dehydrogenase"/>
    <property type="match status" value="1"/>
</dbReference>
<dbReference type="CDD" id="cd00200">
    <property type="entry name" value="WD40"/>
    <property type="match status" value="1"/>
</dbReference>
<dbReference type="Proteomes" id="UP000187209">
    <property type="component" value="Unassembled WGS sequence"/>
</dbReference>
<organism evidence="5 6">
    <name type="scientific">Stentor coeruleus</name>
    <dbReference type="NCBI Taxonomy" id="5963"/>
    <lineage>
        <taxon>Eukaryota</taxon>
        <taxon>Sar</taxon>
        <taxon>Alveolata</taxon>
        <taxon>Ciliophora</taxon>
        <taxon>Postciliodesmatophora</taxon>
        <taxon>Heterotrichea</taxon>
        <taxon>Heterotrichida</taxon>
        <taxon>Stentoridae</taxon>
        <taxon>Stentor</taxon>
    </lineage>
</organism>
<dbReference type="PANTHER" id="PTHR19857:SF8">
    <property type="entry name" value="ANGIO-ASSOCIATED MIGRATORY CELL PROTEIN"/>
    <property type="match status" value="1"/>
</dbReference>
<evidence type="ECO:0000256" key="1">
    <source>
        <dbReference type="ARBA" id="ARBA00022574"/>
    </source>
</evidence>
<dbReference type="SUPFAM" id="SSF50978">
    <property type="entry name" value="WD40 repeat-like"/>
    <property type="match status" value="1"/>
</dbReference>
<dbReference type="SMART" id="SM00320">
    <property type="entry name" value="WD40"/>
    <property type="match status" value="7"/>
</dbReference>
<dbReference type="Pfam" id="PF00400">
    <property type="entry name" value="WD40"/>
    <property type="match status" value="3"/>
</dbReference>
<evidence type="ECO:0000313" key="5">
    <source>
        <dbReference type="EMBL" id="OMJ71575.1"/>
    </source>
</evidence>
<dbReference type="InterPro" id="IPR001680">
    <property type="entry name" value="WD40_rpt"/>
</dbReference>
<dbReference type="PROSITE" id="PS00678">
    <property type="entry name" value="WD_REPEATS_1"/>
    <property type="match status" value="1"/>
</dbReference>
<dbReference type="EMBL" id="MPUH01000977">
    <property type="protein sequence ID" value="OMJ71575.1"/>
    <property type="molecule type" value="Genomic_DNA"/>
</dbReference>
<feature type="repeat" description="WD" evidence="3">
    <location>
        <begin position="170"/>
        <end position="193"/>
    </location>
</feature>
<dbReference type="PRINTS" id="PR00320">
    <property type="entry name" value="GPROTEINBRPT"/>
</dbReference>
<dbReference type="InterPro" id="IPR036322">
    <property type="entry name" value="WD40_repeat_dom_sf"/>
</dbReference>
<feature type="region of interest" description="Disordered" evidence="4">
    <location>
        <begin position="1"/>
        <end position="23"/>
    </location>
</feature>
<evidence type="ECO:0000313" key="6">
    <source>
        <dbReference type="Proteomes" id="UP000187209"/>
    </source>
</evidence>
<proteinExistence type="predicted"/>
<keyword evidence="1 3" id="KW-0853">WD repeat</keyword>
<dbReference type="PROSITE" id="PS50294">
    <property type="entry name" value="WD_REPEATS_REGION"/>
    <property type="match status" value="1"/>
</dbReference>
<dbReference type="OrthoDB" id="10261640at2759"/>
<sequence>MDLKDEDDQNPENPEDIVIDSDSEDSIEAVFPSSEIQAHSDSVCSVSFHPTSSDIYSSGGIDDIAFLYTQNEAKELSGHTDSIIAVSFSNCGEFLAVASMDGTITIWNAQNGDNIAKYEGPTEEILSISWHPRLPSLCALSNDLSLWVWHTRKNSPVAVIYGHPLSIAKFGPAGRYIYAGGKDGSIKVWDMKSEGFENAPPHCTIQGKDIHNDEVISIDMHNGGIIVSGSKDGCVGLINFNSKKIITKIKVCEESIESVEFCKEMMWFLVAAMNGELRVYECDSLNTRCTIQVGMGIVKAIWVGFDIYVGGLEGLLEHYDGRSGQRVRKFSGTKETVLDFDVKHSKIIGGSEDHKLFIWTLIG</sequence>
<name>A0A1R2B4H5_9CILI</name>
<keyword evidence="2" id="KW-0677">Repeat</keyword>
<evidence type="ECO:0000256" key="3">
    <source>
        <dbReference type="PROSITE-ProRule" id="PRU00221"/>
    </source>
</evidence>
<protein>
    <submittedName>
        <fullName evidence="5">Uncharacterized protein</fullName>
    </submittedName>
</protein>
<gene>
    <name evidence="5" type="ORF">SteCoe_30167</name>
</gene>
<reference evidence="5 6" key="1">
    <citation type="submission" date="2016-11" db="EMBL/GenBank/DDBJ databases">
        <title>The macronuclear genome of Stentor coeruleus: a giant cell with tiny introns.</title>
        <authorList>
            <person name="Slabodnick M."/>
            <person name="Ruby J.G."/>
            <person name="Reiff S.B."/>
            <person name="Swart E.C."/>
            <person name="Gosai S."/>
            <person name="Prabakaran S."/>
            <person name="Witkowska E."/>
            <person name="Larue G.E."/>
            <person name="Fisher S."/>
            <person name="Freeman R.M."/>
            <person name="Gunawardena J."/>
            <person name="Chu W."/>
            <person name="Stover N.A."/>
            <person name="Gregory B.D."/>
            <person name="Nowacki M."/>
            <person name="Derisi J."/>
            <person name="Roy S.W."/>
            <person name="Marshall W.F."/>
            <person name="Sood P."/>
        </authorList>
    </citation>
    <scope>NUCLEOTIDE SEQUENCE [LARGE SCALE GENOMIC DNA]</scope>
    <source>
        <strain evidence="5">WM001</strain>
    </source>
</reference>